<proteinExistence type="inferred from homology"/>
<comment type="similarity">
    <text evidence="1">Belongs to the bacterial solute-binding protein 3 family.</text>
</comment>
<name>A0ABW9AGC3_9BURK</name>
<evidence type="ECO:0000256" key="2">
    <source>
        <dbReference type="ARBA" id="ARBA00022448"/>
    </source>
</evidence>
<feature type="domain" description="Solute-binding protein family 3/N-terminal" evidence="5">
    <location>
        <begin position="44"/>
        <end position="265"/>
    </location>
</feature>
<dbReference type="Pfam" id="PF00497">
    <property type="entry name" value="SBP_bac_3"/>
    <property type="match status" value="1"/>
</dbReference>
<dbReference type="InterPro" id="IPR051455">
    <property type="entry name" value="Bact_solute-bind_prot3"/>
</dbReference>
<evidence type="ECO:0000256" key="4">
    <source>
        <dbReference type="SAM" id="SignalP"/>
    </source>
</evidence>
<dbReference type="PANTHER" id="PTHR30085:SF6">
    <property type="entry name" value="ABC TRANSPORTER GLUTAMINE-BINDING PROTEIN GLNH"/>
    <property type="match status" value="1"/>
</dbReference>
<organism evidence="6 7">
    <name type="scientific">Herbaspirillum lusitanum</name>
    <dbReference type="NCBI Taxonomy" id="213312"/>
    <lineage>
        <taxon>Bacteria</taxon>
        <taxon>Pseudomonadati</taxon>
        <taxon>Pseudomonadota</taxon>
        <taxon>Betaproteobacteria</taxon>
        <taxon>Burkholderiales</taxon>
        <taxon>Oxalobacteraceae</taxon>
        <taxon>Herbaspirillum</taxon>
    </lineage>
</organism>
<evidence type="ECO:0000259" key="5">
    <source>
        <dbReference type="SMART" id="SM00062"/>
    </source>
</evidence>
<keyword evidence="7" id="KW-1185">Reference proteome</keyword>
<sequence>MVRIKSGLSALCASLLLAGLGLTACSVRAADLPPLPKEIKDKGVLKVGVRCDQPPYGFKDAAGNYAGIETEMALQIAEWAFGSRDKAELTCVTAENRIPQLTGKKVDLLYATLGVTPERARVVAFSDAYRWDGSDVVVLKDSPIKHIADLKGKTVIALKGSNQARWFEEKMPDTESMRLNSTADALQALKQKRADGAAFDIALLVGITKSDSSLRRLNEPFLLVDASAGLRKGETEWLAYVNAAQARMKAEGLYRKWAIKWAPEGTVEHYASGFESKRPVEK</sequence>
<dbReference type="Gene3D" id="3.40.190.10">
    <property type="entry name" value="Periplasmic binding protein-like II"/>
    <property type="match status" value="2"/>
</dbReference>
<dbReference type="PANTHER" id="PTHR30085">
    <property type="entry name" value="AMINO ACID ABC TRANSPORTER PERMEASE"/>
    <property type="match status" value="1"/>
</dbReference>
<dbReference type="Proteomes" id="UP001629246">
    <property type="component" value="Unassembled WGS sequence"/>
</dbReference>
<feature type="signal peptide" evidence="4">
    <location>
        <begin position="1"/>
        <end position="29"/>
    </location>
</feature>
<evidence type="ECO:0000313" key="6">
    <source>
        <dbReference type="EMBL" id="MFL9927367.1"/>
    </source>
</evidence>
<reference evidence="6 7" key="1">
    <citation type="journal article" date="2024" name="Chem. Sci.">
        <title>Discovery of megapolipeptins by genome mining of a Burkholderiales bacteria collection.</title>
        <authorList>
            <person name="Paulo B.S."/>
            <person name="Recchia M.J.J."/>
            <person name="Lee S."/>
            <person name="Fergusson C.H."/>
            <person name="Romanowski S.B."/>
            <person name="Hernandez A."/>
            <person name="Krull N."/>
            <person name="Liu D.Y."/>
            <person name="Cavanagh H."/>
            <person name="Bos A."/>
            <person name="Gray C.A."/>
            <person name="Murphy B.T."/>
            <person name="Linington R.G."/>
            <person name="Eustaquio A.S."/>
        </authorList>
    </citation>
    <scope>NUCLEOTIDE SEQUENCE [LARGE SCALE GENOMIC DNA]</scope>
    <source>
        <strain evidence="6 7">RL21-008-BIB-A</strain>
    </source>
</reference>
<protein>
    <submittedName>
        <fullName evidence="6">Transporter substrate-binding domain-containing protein</fullName>
    </submittedName>
</protein>
<evidence type="ECO:0000256" key="1">
    <source>
        <dbReference type="ARBA" id="ARBA00010333"/>
    </source>
</evidence>
<evidence type="ECO:0000256" key="3">
    <source>
        <dbReference type="ARBA" id="ARBA00022729"/>
    </source>
</evidence>
<keyword evidence="3 4" id="KW-0732">Signal</keyword>
<dbReference type="InterPro" id="IPR001638">
    <property type="entry name" value="Solute-binding_3/MltF_N"/>
</dbReference>
<evidence type="ECO:0000313" key="7">
    <source>
        <dbReference type="Proteomes" id="UP001629246"/>
    </source>
</evidence>
<dbReference type="EMBL" id="JAQQFM010000014">
    <property type="protein sequence ID" value="MFL9927367.1"/>
    <property type="molecule type" value="Genomic_DNA"/>
</dbReference>
<dbReference type="RefSeq" id="WP_408160608.1">
    <property type="nucleotide sequence ID" value="NZ_JAQQFM010000014.1"/>
</dbReference>
<comment type="caution">
    <text evidence="6">The sequence shown here is derived from an EMBL/GenBank/DDBJ whole genome shotgun (WGS) entry which is preliminary data.</text>
</comment>
<dbReference type="SUPFAM" id="SSF53850">
    <property type="entry name" value="Periplasmic binding protein-like II"/>
    <property type="match status" value="1"/>
</dbReference>
<keyword evidence="2" id="KW-0813">Transport</keyword>
<accession>A0ABW9AGC3</accession>
<gene>
    <name evidence="6" type="ORF">PQR62_24045</name>
</gene>
<feature type="chain" id="PRO_5047110638" evidence="4">
    <location>
        <begin position="30"/>
        <end position="282"/>
    </location>
</feature>
<dbReference type="PROSITE" id="PS51257">
    <property type="entry name" value="PROKAR_LIPOPROTEIN"/>
    <property type="match status" value="1"/>
</dbReference>
<dbReference type="SMART" id="SM00062">
    <property type="entry name" value="PBPb"/>
    <property type="match status" value="1"/>
</dbReference>